<gene>
    <name evidence="1" type="ORF">TIFTF001_039563</name>
    <name evidence="2" type="ORF">TIFTF001_039587</name>
</gene>
<dbReference type="EMBL" id="BTGU01001173">
    <property type="protein sequence ID" value="GMN70517.1"/>
    <property type="molecule type" value="Genomic_DNA"/>
</dbReference>
<organism evidence="2 3">
    <name type="scientific">Ficus carica</name>
    <name type="common">Common fig</name>
    <dbReference type="NCBI Taxonomy" id="3494"/>
    <lineage>
        <taxon>Eukaryota</taxon>
        <taxon>Viridiplantae</taxon>
        <taxon>Streptophyta</taxon>
        <taxon>Embryophyta</taxon>
        <taxon>Tracheophyta</taxon>
        <taxon>Spermatophyta</taxon>
        <taxon>Magnoliopsida</taxon>
        <taxon>eudicotyledons</taxon>
        <taxon>Gunneridae</taxon>
        <taxon>Pentapetalae</taxon>
        <taxon>rosids</taxon>
        <taxon>fabids</taxon>
        <taxon>Rosales</taxon>
        <taxon>Moraceae</taxon>
        <taxon>Ficeae</taxon>
        <taxon>Ficus</taxon>
    </lineage>
</organism>
<evidence type="ECO:0000313" key="2">
    <source>
        <dbReference type="EMBL" id="GMN70541.1"/>
    </source>
</evidence>
<evidence type="ECO:0000313" key="1">
    <source>
        <dbReference type="EMBL" id="GMN70517.1"/>
    </source>
</evidence>
<reference evidence="2" key="1">
    <citation type="submission" date="2023-07" db="EMBL/GenBank/DDBJ databases">
        <title>draft genome sequence of fig (Ficus carica).</title>
        <authorList>
            <person name="Takahashi T."/>
            <person name="Nishimura K."/>
        </authorList>
    </citation>
    <scope>NUCLEOTIDE SEQUENCE</scope>
</reference>
<proteinExistence type="predicted"/>
<accession>A0AA88E9V1</accession>
<protein>
    <submittedName>
        <fullName evidence="2">Uncharacterized protein</fullName>
    </submittedName>
</protein>
<dbReference type="AlphaFoldDB" id="A0AA88E9V1"/>
<dbReference type="Proteomes" id="UP001187192">
    <property type="component" value="Unassembled WGS sequence"/>
</dbReference>
<name>A0AA88E9V1_FICCA</name>
<dbReference type="EMBL" id="BTGU01001176">
    <property type="protein sequence ID" value="GMN70541.1"/>
    <property type="molecule type" value="Genomic_DNA"/>
</dbReference>
<comment type="caution">
    <text evidence="2">The sequence shown here is derived from an EMBL/GenBank/DDBJ whole genome shotgun (WGS) entry which is preliminary data.</text>
</comment>
<keyword evidence="3" id="KW-1185">Reference proteome</keyword>
<sequence length="184" mass="20164">MVCSIGVDASGCGCTVPEGTVEVSRAEIETQVVVTGMEGIEPLSVEDGGCTELLLKLIVLRQQLGDPSIDRILLLPRVCLMVSCTCSRMISRLLEFSCVSRQVNWSSVVSIMEGCSAQVLYTALPSFKAVALKFRAAALKFRATALEICLFLLLFPLKFMPRPRNLLEESFVSNNLKNIKMTLN</sequence>
<evidence type="ECO:0000313" key="3">
    <source>
        <dbReference type="Proteomes" id="UP001187192"/>
    </source>
</evidence>